<accession>A0A2T4Z8Y4</accession>
<dbReference type="InterPro" id="IPR050639">
    <property type="entry name" value="SSR_resolvase"/>
</dbReference>
<dbReference type="InterPro" id="IPR036162">
    <property type="entry name" value="Resolvase-like_N_sf"/>
</dbReference>
<dbReference type="Pfam" id="PF07508">
    <property type="entry name" value="Recombinase"/>
    <property type="match status" value="1"/>
</dbReference>
<protein>
    <submittedName>
        <fullName evidence="9">Site-specific DNA recombinase</fullName>
    </submittedName>
</protein>
<dbReference type="CDD" id="cd00338">
    <property type="entry name" value="Ser_Recombinase"/>
    <property type="match status" value="1"/>
</dbReference>
<reference evidence="9 10" key="1">
    <citation type="submission" date="2018-04" db="EMBL/GenBank/DDBJ databases">
        <title>Genomic Encyclopedia of Archaeal and Bacterial Type Strains, Phase II (KMG-II): from individual species to whole genera.</title>
        <authorList>
            <person name="Goeker M."/>
        </authorList>
    </citation>
    <scope>NUCLEOTIDE SEQUENCE [LARGE SCALE GENOMIC DNA]</scope>
    <source>
        <strain evidence="9 10">DSM 45169</strain>
    </source>
</reference>
<gene>
    <name evidence="9" type="ORF">C8J48_0919</name>
</gene>
<evidence type="ECO:0000313" key="10">
    <source>
        <dbReference type="Proteomes" id="UP000241639"/>
    </source>
</evidence>
<dbReference type="InterPro" id="IPR006118">
    <property type="entry name" value="Recombinase_CS"/>
</dbReference>
<dbReference type="GO" id="GO:0015074">
    <property type="term" value="P:DNA integration"/>
    <property type="evidence" value="ECO:0007669"/>
    <property type="project" value="UniProtKB-KW"/>
</dbReference>
<dbReference type="Gene3D" id="3.40.50.1390">
    <property type="entry name" value="Resolvase, N-terminal catalytic domain"/>
    <property type="match status" value="1"/>
</dbReference>
<dbReference type="Pfam" id="PF13408">
    <property type="entry name" value="Zn_ribbon_recom"/>
    <property type="match status" value="1"/>
</dbReference>
<dbReference type="Gene3D" id="3.90.1750.20">
    <property type="entry name" value="Putative Large Serine Recombinase, Chain B, Domain 2"/>
    <property type="match status" value="1"/>
</dbReference>
<dbReference type="GO" id="GO:0000150">
    <property type="term" value="F:DNA strand exchange activity"/>
    <property type="evidence" value="ECO:0007669"/>
    <property type="project" value="InterPro"/>
</dbReference>
<feature type="domain" description="Resolvase/invertase-type recombinase catalytic" evidence="7">
    <location>
        <begin position="2"/>
        <end position="149"/>
    </location>
</feature>
<proteinExistence type="predicted"/>
<evidence type="ECO:0000259" key="7">
    <source>
        <dbReference type="PROSITE" id="PS51736"/>
    </source>
</evidence>
<evidence type="ECO:0000256" key="1">
    <source>
        <dbReference type="ARBA" id="ARBA00022908"/>
    </source>
</evidence>
<comment type="caution">
    <text evidence="9">The sequence shown here is derived from an EMBL/GenBank/DDBJ whole genome shotgun (WGS) entry which is preliminary data.</text>
</comment>
<dbReference type="InterPro" id="IPR011109">
    <property type="entry name" value="DNA_bind_recombinase_dom"/>
</dbReference>
<dbReference type="AlphaFoldDB" id="A0A2T4Z8Y4"/>
<evidence type="ECO:0000259" key="8">
    <source>
        <dbReference type="PROSITE" id="PS51737"/>
    </source>
</evidence>
<dbReference type="PROSITE" id="PS51736">
    <property type="entry name" value="RECOMBINASES_3"/>
    <property type="match status" value="1"/>
</dbReference>
<keyword evidence="2" id="KW-0238">DNA-binding</keyword>
<dbReference type="RefSeq" id="WP_170105157.1">
    <property type="nucleotide sequence ID" value="NZ_PZZP01000001.1"/>
</dbReference>
<evidence type="ECO:0000256" key="2">
    <source>
        <dbReference type="ARBA" id="ARBA00023125"/>
    </source>
</evidence>
<dbReference type="PROSITE" id="PS00397">
    <property type="entry name" value="RECOMBINASES_1"/>
    <property type="match status" value="1"/>
</dbReference>
<dbReference type="PANTHER" id="PTHR30461">
    <property type="entry name" value="DNA-INVERTASE FROM LAMBDOID PROPHAGE"/>
    <property type="match status" value="1"/>
</dbReference>
<dbReference type="Proteomes" id="UP000241639">
    <property type="component" value="Unassembled WGS sequence"/>
</dbReference>
<evidence type="ECO:0000256" key="5">
    <source>
        <dbReference type="PROSITE-ProRule" id="PRU10137"/>
    </source>
</evidence>
<dbReference type="PANTHER" id="PTHR30461:SF23">
    <property type="entry name" value="DNA RECOMBINASE-RELATED"/>
    <property type="match status" value="1"/>
</dbReference>
<dbReference type="SMART" id="SM00857">
    <property type="entry name" value="Resolvase"/>
    <property type="match status" value="1"/>
</dbReference>
<feature type="domain" description="Recombinase" evidence="8">
    <location>
        <begin position="157"/>
        <end position="261"/>
    </location>
</feature>
<dbReference type="GO" id="GO:0003677">
    <property type="term" value="F:DNA binding"/>
    <property type="evidence" value="ECO:0007669"/>
    <property type="project" value="UniProtKB-KW"/>
</dbReference>
<dbReference type="InterPro" id="IPR006119">
    <property type="entry name" value="Resolv_N"/>
</dbReference>
<organism evidence="9 10">
    <name type="scientific">Desmospora activa DSM 45169</name>
    <dbReference type="NCBI Taxonomy" id="1121389"/>
    <lineage>
        <taxon>Bacteria</taxon>
        <taxon>Bacillati</taxon>
        <taxon>Bacillota</taxon>
        <taxon>Bacilli</taxon>
        <taxon>Bacillales</taxon>
        <taxon>Thermoactinomycetaceae</taxon>
        <taxon>Desmospora</taxon>
    </lineage>
</organism>
<evidence type="ECO:0000256" key="6">
    <source>
        <dbReference type="SAM" id="Coils"/>
    </source>
</evidence>
<sequence>MRARTYIRVSTDEQAREGFSLSAQAARCRQFIQSQGWEEDGSYKDDGYSAKNLERPGMQQMLRDAKEKQFDVLVVYRLDRLVRSVVDLHLVINLLEEKKIAFKSVTEVFDTTTAMGRFFITLVGSMAQWERENLGERVRMGMERKFLEGKDLHTFAPYGYTTDENGKVVTDPNESAIVRRIYDMYKTKGIRTISRALNREGITTRRGNHWQDPQIQYILTNPYYIGVLRFGEHSREGNHPRLIDSDLWLETQKRIEDRRVGKRAATSDYPFSGVLTCARCGGNMIGQSLKHQTKKYIFYKCGTQHNYGTCDLPRIAETKVERSFFDALVEWQAEGINMPSDQKEGLDLKQIESELDRIKRRRRKWQEAFAADIITLEELKERTQEDRAREEELKTKLTKQPETPRVTLEEFKEAIQDLRKVWPQATATERKQIIRTLFSEIVIDRDGNGRNDPVKVISTELA</sequence>
<keyword evidence="1" id="KW-0229">DNA integration</keyword>
<keyword evidence="6" id="KW-0175">Coiled coil</keyword>
<keyword evidence="3" id="KW-0233">DNA recombination</keyword>
<name>A0A2T4Z8Y4_9BACL</name>
<feature type="coiled-coil region" evidence="6">
    <location>
        <begin position="348"/>
        <end position="400"/>
    </location>
</feature>
<dbReference type="InterPro" id="IPR025827">
    <property type="entry name" value="Zn_ribbon_recom_dom"/>
</dbReference>
<dbReference type="SUPFAM" id="SSF53041">
    <property type="entry name" value="Resolvase-like"/>
    <property type="match status" value="1"/>
</dbReference>
<dbReference type="PROSITE" id="PS51737">
    <property type="entry name" value="RECOMBINASE_DNA_BIND"/>
    <property type="match status" value="1"/>
</dbReference>
<keyword evidence="10" id="KW-1185">Reference proteome</keyword>
<feature type="active site" description="O-(5'-phospho-DNA)-serine intermediate" evidence="4 5">
    <location>
        <position position="10"/>
    </location>
</feature>
<dbReference type="EMBL" id="PZZP01000001">
    <property type="protein sequence ID" value="PTM58337.1"/>
    <property type="molecule type" value="Genomic_DNA"/>
</dbReference>
<evidence type="ECO:0000313" key="9">
    <source>
        <dbReference type="EMBL" id="PTM58337.1"/>
    </source>
</evidence>
<evidence type="ECO:0000256" key="3">
    <source>
        <dbReference type="ARBA" id="ARBA00023172"/>
    </source>
</evidence>
<evidence type="ECO:0000256" key="4">
    <source>
        <dbReference type="PIRSR" id="PIRSR606118-50"/>
    </source>
</evidence>
<dbReference type="InterPro" id="IPR038109">
    <property type="entry name" value="DNA_bind_recomb_sf"/>
</dbReference>
<dbReference type="Pfam" id="PF00239">
    <property type="entry name" value="Resolvase"/>
    <property type="match status" value="1"/>
</dbReference>